<protein>
    <recommendedName>
        <fullName evidence="2">Transducer of regulated CREB activity middle domain-containing protein</fullName>
    </recommendedName>
</protein>
<keyword evidence="4" id="KW-1185">Reference proteome</keyword>
<dbReference type="InterPro" id="IPR024784">
    <property type="entry name" value="TORC_M"/>
</dbReference>
<accession>A0A401T9U5</accession>
<dbReference type="Proteomes" id="UP000287033">
    <property type="component" value="Unassembled WGS sequence"/>
</dbReference>
<evidence type="ECO:0000256" key="1">
    <source>
        <dbReference type="SAM" id="MobiDB-lite"/>
    </source>
</evidence>
<name>A0A401T9U5_CHIPU</name>
<proteinExistence type="predicted"/>
<sequence>MQSEFNVSSLGRTNSDSALHTSVNNPNAASPFASPGQAVLSPTKRSAGLMDGELDSLGKGTFVQNWET</sequence>
<dbReference type="EMBL" id="BEZZ01012368">
    <property type="protein sequence ID" value="GCC39420.1"/>
    <property type="molecule type" value="Genomic_DNA"/>
</dbReference>
<feature type="region of interest" description="Disordered" evidence="1">
    <location>
        <begin position="1"/>
        <end position="68"/>
    </location>
</feature>
<dbReference type="AlphaFoldDB" id="A0A401T9U5"/>
<evidence type="ECO:0000313" key="4">
    <source>
        <dbReference type="Proteomes" id="UP000287033"/>
    </source>
</evidence>
<dbReference type="Pfam" id="PF12885">
    <property type="entry name" value="TORC_M"/>
    <property type="match status" value="1"/>
</dbReference>
<evidence type="ECO:0000259" key="2">
    <source>
        <dbReference type="Pfam" id="PF12885"/>
    </source>
</evidence>
<dbReference type="OrthoDB" id="8947034at2759"/>
<comment type="caution">
    <text evidence="3">The sequence shown here is derived from an EMBL/GenBank/DDBJ whole genome shotgun (WGS) entry which is preliminary data.</text>
</comment>
<feature type="domain" description="Transducer of regulated CREB activity middle" evidence="2">
    <location>
        <begin position="12"/>
        <end position="53"/>
    </location>
</feature>
<feature type="compositionally biased region" description="Polar residues" evidence="1">
    <location>
        <begin position="1"/>
        <end position="28"/>
    </location>
</feature>
<evidence type="ECO:0000313" key="3">
    <source>
        <dbReference type="EMBL" id="GCC39420.1"/>
    </source>
</evidence>
<gene>
    <name evidence="3" type="ORF">chiPu_0022876</name>
</gene>
<organism evidence="3 4">
    <name type="scientific">Chiloscyllium punctatum</name>
    <name type="common">Brownbanded bambooshark</name>
    <name type="synonym">Hemiscyllium punctatum</name>
    <dbReference type="NCBI Taxonomy" id="137246"/>
    <lineage>
        <taxon>Eukaryota</taxon>
        <taxon>Metazoa</taxon>
        <taxon>Chordata</taxon>
        <taxon>Craniata</taxon>
        <taxon>Vertebrata</taxon>
        <taxon>Chondrichthyes</taxon>
        <taxon>Elasmobranchii</taxon>
        <taxon>Galeomorphii</taxon>
        <taxon>Galeoidea</taxon>
        <taxon>Orectolobiformes</taxon>
        <taxon>Hemiscylliidae</taxon>
        <taxon>Chiloscyllium</taxon>
    </lineage>
</organism>
<reference evidence="3 4" key="1">
    <citation type="journal article" date="2018" name="Nat. Ecol. Evol.">
        <title>Shark genomes provide insights into elasmobranch evolution and the origin of vertebrates.</title>
        <authorList>
            <person name="Hara Y"/>
            <person name="Yamaguchi K"/>
            <person name="Onimaru K"/>
            <person name="Kadota M"/>
            <person name="Koyanagi M"/>
            <person name="Keeley SD"/>
            <person name="Tatsumi K"/>
            <person name="Tanaka K"/>
            <person name="Motone F"/>
            <person name="Kageyama Y"/>
            <person name="Nozu R"/>
            <person name="Adachi N"/>
            <person name="Nishimura O"/>
            <person name="Nakagawa R"/>
            <person name="Tanegashima C"/>
            <person name="Kiyatake I"/>
            <person name="Matsumoto R"/>
            <person name="Murakumo K"/>
            <person name="Nishida K"/>
            <person name="Terakita A"/>
            <person name="Kuratani S"/>
            <person name="Sato K"/>
            <person name="Hyodo S Kuraku.S."/>
        </authorList>
    </citation>
    <scope>NUCLEOTIDE SEQUENCE [LARGE SCALE GENOMIC DNA]</scope>
</reference>